<evidence type="ECO:0000313" key="3">
    <source>
        <dbReference type="Proteomes" id="UP000031861"/>
    </source>
</evidence>
<dbReference type="EMBL" id="CP009637">
    <property type="protein sequence ID" value="AJI08591.1"/>
    <property type="molecule type" value="Genomic_DNA"/>
</dbReference>
<dbReference type="AlphaFoldDB" id="A0AAN0SRP8"/>
<evidence type="ECO:0000313" key="1">
    <source>
        <dbReference type="EMBL" id="AJI08591.1"/>
    </source>
</evidence>
<organism evidence="2 3">
    <name type="scientific">Bacillus cereus 03BB108</name>
    <dbReference type="NCBI Taxonomy" id="451709"/>
    <lineage>
        <taxon>Bacteria</taxon>
        <taxon>Bacillati</taxon>
        <taxon>Bacillota</taxon>
        <taxon>Bacilli</taxon>
        <taxon>Bacillales</taxon>
        <taxon>Bacillaceae</taxon>
        <taxon>Bacillus</taxon>
        <taxon>Bacillus cereus group</taxon>
    </lineage>
</organism>
<proteinExistence type="predicted"/>
<accession>A0AAN0SRP8</accession>
<protein>
    <submittedName>
        <fullName evidence="2">Uncharacterized protein</fullName>
    </submittedName>
</protein>
<dbReference type="Proteomes" id="UP000031861">
    <property type="component" value="Plasmid pBFI_5"/>
</dbReference>
<name>A0AAN0SRP8_BACCE</name>
<evidence type="ECO:0000313" key="2">
    <source>
        <dbReference type="EMBL" id="AJI08629.1"/>
    </source>
</evidence>
<reference evidence="2 3" key="1">
    <citation type="journal article" date="2015" name="Genome Announc.">
        <title>Complete genome sequences for 35 biothreat assay-relevant bacillus species.</title>
        <authorList>
            <person name="Johnson S.L."/>
            <person name="Daligault H.E."/>
            <person name="Davenport K.W."/>
            <person name="Jaissle J."/>
            <person name="Frey K.G."/>
            <person name="Ladner J.T."/>
            <person name="Broomall S.M."/>
            <person name="Bishop-Lilly K.A."/>
            <person name="Bruce D.C."/>
            <person name="Gibbons H.S."/>
            <person name="Coyne S.R."/>
            <person name="Lo C.C."/>
            <person name="Meincke L."/>
            <person name="Munk A.C."/>
            <person name="Koroleva G.I."/>
            <person name="Rosenzweig C.N."/>
            <person name="Palacios G.F."/>
            <person name="Redden C.L."/>
            <person name="Minogue T.D."/>
            <person name="Chain P.S."/>
        </authorList>
    </citation>
    <scope>NUCLEOTIDE SEQUENCE [LARGE SCALE GENOMIC DNA]</scope>
    <source>
        <strain evidence="2 3">03BB108</strain>
        <plasmid evidence="2 3">pBFI_4</plasmid>
        <plasmid evidence="1 3">pBFI_5</plasmid>
    </source>
</reference>
<geneLocation type="plasmid" evidence="1 3">
    <name>pBFI_5</name>
</geneLocation>
<gene>
    <name evidence="2" type="ORF">AK40_6166</name>
    <name evidence="1" type="ORF">AK40_6245</name>
</gene>
<dbReference type="Proteomes" id="UP000031861">
    <property type="component" value="Plasmid pBFI_4"/>
</dbReference>
<geneLocation type="plasmid" evidence="2 3">
    <name>pBFI_4</name>
</geneLocation>
<keyword evidence="2" id="KW-0614">Plasmid</keyword>
<sequence length="37" mass="4312">MKECKYCGDEIEPGYEGYDEGVCEICYTEDLFDEYGD</sequence>
<dbReference type="EMBL" id="CP009638">
    <property type="protein sequence ID" value="AJI08629.1"/>
    <property type="molecule type" value="Genomic_DNA"/>
</dbReference>